<feature type="domain" description="UspA" evidence="1">
    <location>
        <begin position="1"/>
        <end position="139"/>
    </location>
</feature>
<proteinExistence type="predicted"/>
<dbReference type="KEGG" id="dmp:FAK_09970"/>
<dbReference type="Gene3D" id="3.40.50.620">
    <property type="entry name" value="HUPs"/>
    <property type="match status" value="1"/>
</dbReference>
<accession>A0AAU9EIX6</accession>
<evidence type="ECO:0000313" key="3">
    <source>
        <dbReference type="Proteomes" id="UP001366166"/>
    </source>
</evidence>
<evidence type="ECO:0000313" key="2">
    <source>
        <dbReference type="EMBL" id="BEQ13931.1"/>
    </source>
</evidence>
<organism evidence="2 3">
    <name type="scientific">Desulfoferula mesophila</name>
    <dbReference type="NCBI Taxonomy" id="3058419"/>
    <lineage>
        <taxon>Bacteria</taxon>
        <taxon>Pseudomonadati</taxon>
        <taxon>Thermodesulfobacteriota</taxon>
        <taxon>Desulfarculia</taxon>
        <taxon>Desulfarculales</taxon>
        <taxon>Desulfarculaceae</taxon>
        <taxon>Desulfoferula</taxon>
    </lineage>
</organism>
<sequence length="146" mass="16325">MFKRVLVVMENEEVNSQAIYYARELAQRMDAEVSFLMLVEMSALDRTWLGSSRSAISNLDDRAGRQMAELSEQFLRAGIATSAALRVGDPKQELFKFLAERPPFQVLIWGSHEELPGGASRGHWLNTAAASLECPLWTVSSRRPPG</sequence>
<dbReference type="InterPro" id="IPR014729">
    <property type="entry name" value="Rossmann-like_a/b/a_fold"/>
</dbReference>
<protein>
    <recommendedName>
        <fullName evidence="1">UspA domain-containing protein</fullName>
    </recommendedName>
</protein>
<dbReference type="Pfam" id="PF00582">
    <property type="entry name" value="Usp"/>
    <property type="match status" value="1"/>
</dbReference>
<dbReference type="AlphaFoldDB" id="A0AAU9EIX6"/>
<name>A0AAU9EIX6_9BACT</name>
<gene>
    <name evidence="2" type="ORF">FAK_09970</name>
</gene>
<evidence type="ECO:0000259" key="1">
    <source>
        <dbReference type="Pfam" id="PF00582"/>
    </source>
</evidence>
<dbReference type="InterPro" id="IPR006016">
    <property type="entry name" value="UspA"/>
</dbReference>
<keyword evidence="3" id="KW-1185">Reference proteome</keyword>
<dbReference type="EMBL" id="AP028679">
    <property type="protein sequence ID" value="BEQ13931.1"/>
    <property type="molecule type" value="Genomic_DNA"/>
</dbReference>
<dbReference type="Proteomes" id="UP001366166">
    <property type="component" value="Chromosome"/>
</dbReference>
<reference evidence="3" key="1">
    <citation type="journal article" date="2023" name="Arch. Microbiol.">
        <title>Desulfoferula mesophilus gen. nov. sp. nov., a mesophilic sulfate-reducing bacterium isolated from a brackish lake sediment.</title>
        <authorList>
            <person name="Watanabe T."/>
            <person name="Yabe T."/>
            <person name="Tsuji J.M."/>
            <person name="Fukui M."/>
        </authorList>
    </citation>
    <scope>NUCLEOTIDE SEQUENCE [LARGE SCALE GENOMIC DNA]</scope>
    <source>
        <strain evidence="3">12FAK</strain>
    </source>
</reference>
<dbReference type="SUPFAM" id="SSF52402">
    <property type="entry name" value="Adenine nucleotide alpha hydrolases-like"/>
    <property type="match status" value="1"/>
</dbReference>
<dbReference type="RefSeq" id="WP_338605661.1">
    <property type="nucleotide sequence ID" value="NZ_AP028679.1"/>
</dbReference>